<proteinExistence type="predicted"/>
<dbReference type="GO" id="GO:0051701">
    <property type="term" value="P:biological process involved in interaction with host"/>
    <property type="evidence" value="ECO:0007669"/>
    <property type="project" value="TreeGrafter"/>
</dbReference>
<protein>
    <submittedName>
        <fullName evidence="4">MCE family protein</fullName>
    </submittedName>
</protein>
<feature type="transmembrane region" description="Helical" evidence="1">
    <location>
        <begin position="12"/>
        <end position="36"/>
    </location>
</feature>
<feature type="domain" description="Mammalian cell entry C-terminal" evidence="3">
    <location>
        <begin position="125"/>
        <end position="284"/>
    </location>
</feature>
<keyword evidence="1" id="KW-1133">Transmembrane helix</keyword>
<dbReference type="InterPro" id="IPR052336">
    <property type="entry name" value="MlaD_Phospholipid_Transporter"/>
</dbReference>
<accession>A0A930V163</accession>
<dbReference type="AlphaFoldDB" id="A0A930V163"/>
<keyword evidence="5" id="KW-1185">Reference proteome</keyword>
<dbReference type="Pfam" id="PF02470">
    <property type="entry name" value="MlaD"/>
    <property type="match status" value="1"/>
</dbReference>
<evidence type="ECO:0000313" key="5">
    <source>
        <dbReference type="Proteomes" id="UP000656804"/>
    </source>
</evidence>
<keyword evidence="1" id="KW-0812">Transmembrane</keyword>
<sequence length="364" mass="39319">MSALDKRNREFYAAAVKLTVFTVVSLLVTGLLAVIMGNIGFGDTMSIKAVFTDASSVKKGDDVRVAGVNVGEVTGVDHYERTQALVTFNVDSDVPLTTGSTAAIRFLNLVGDRYLALDEGTPGDPLEDGDTMPVQRTKPALDLTVLFNGFKPLFEALAPKQVNELSMNILQVLQGEGGTVQSLLARTASLTNTLANRDELIGDVITNLNTTVGTLDSSNTQLNDLIVSLRRWLGDLSANRKVIGSSLDSISNLSTVLADLLRDGRPLVKDDVAALRKLASRLNRPGSTKALLDIFDRVPGTMEDYTRTGSYGSWYNQYLCSFGLTIHFPEIPGLPKQITDQLTKSFTNVRMKSTAQRCAGVPIS</sequence>
<dbReference type="Pfam" id="PF11887">
    <property type="entry name" value="Mce4_CUP1"/>
    <property type="match status" value="1"/>
</dbReference>
<dbReference type="GO" id="GO:0005576">
    <property type="term" value="C:extracellular region"/>
    <property type="evidence" value="ECO:0007669"/>
    <property type="project" value="TreeGrafter"/>
</dbReference>
<dbReference type="NCBIfam" id="TIGR00996">
    <property type="entry name" value="Mtu_fam_mce"/>
    <property type="match status" value="1"/>
</dbReference>
<dbReference type="Proteomes" id="UP000656804">
    <property type="component" value="Unassembled WGS sequence"/>
</dbReference>
<reference evidence="4" key="1">
    <citation type="submission" date="2020-11" db="EMBL/GenBank/DDBJ databases">
        <title>Nocardioides sp. CBS4Y-1, whole genome shotgun sequence.</title>
        <authorList>
            <person name="Tuo L."/>
        </authorList>
    </citation>
    <scope>NUCLEOTIDE SEQUENCE</scope>
    <source>
        <strain evidence="4">CBS4Y-1</strain>
    </source>
</reference>
<name>A0A930V163_9ACTN</name>
<dbReference type="InterPro" id="IPR005693">
    <property type="entry name" value="Mce"/>
</dbReference>
<dbReference type="InterPro" id="IPR003399">
    <property type="entry name" value="Mce/MlaD"/>
</dbReference>
<evidence type="ECO:0000313" key="4">
    <source>
        <dbReference type="EMBL" id="MBF4162149.1"/>
    </source>
</evidence>
<dbReference type="EMBL" id="JADIVZ010000004">
    <property type="protein sequence ID" value="MBF4162149.1"/>
    <property type="molecule type" value="Genomic_DNA"/>
</dbReference>
<comment type="caution">
    <text evidence="4">The sequence shown here is derived from an EMBL/GenBank/DDBJ whole genome shotgun (WGS) entry which is preliminary data.</text>
</comment>
<feature type="domain" description="Mce/MlaD" evidence="2">
    <location>
        <begin position="46"/>
        <end position="120"/>
    </location>
</feature>
<gene>
    <name evidence="4" type="ORF">ISG29_10630</name>
</gene>
<evidence type="ECO:0000259" key="2">
    <source>
        <dbReference type="Pfam" id="PF02470"/>
    </source>
</evidence>
<dbReference type="InterPro" id="IPR024516">
    <property type="entry name" value="Mce_C"/>
</dbReference>
<dbReference type="PANTHER" id="PTHR33371:SF17">
    <property type="entry name" value="MCE-FAMILY PROTEIN MCE1B"/>
    <property type="match status" value="1"/>
</dbReference>
<organism evidence="4 5">
    <name type="scientific">Nocardioides acrostichi</name>
    <dbReference type="NCBI Taxonomy" id="2784339"/>
    <lineage>
        <taxon>Bacteria</taxon>
        <taxon>Bacillati</taxon>
        <taxon>Actinomycetota</taxon>
        <taxon>Actinomycetes</taxon>
        <taxon>Propionibacteriales</taxon>
        <taxon>Nocardioidaceae</taxon>
        <taxon>Nocardioides</taxon>
    </lineage>
</organism>
<evidence type="ECO:0000256" key="1">
    <source>
        <dbReference type="SAM" id="Phobius"/>
    </source>
</evidence>
<keyword evidence="1" id="KW-0472">Membrane</keyword>
<dbReference type="PANTHER" id="PTHR33371">
    <property type="entry name" value="INTERMEMBRANE PHOSPHOLIPID TRANSPORT SYSTEM BINDING PROTEIN MLAD-RELATED"/>
    <property type="match status" value="1"/>
</dbReference>
<dbReference type="RefSeq" id="WP_194503399.1">
    <property type="nucleotide sequence ID" value="NZ_JADIVZ010000004.1"/>
</dbReference>
<evidence type="ECO:0000259" key="3">
    <source>
        <dbReference type="Pfam" id="PF11887"/>
    </source>
</evidence>